<keyword evidence="7" id="KW-0807">Transducer</keyword>
<feature type="transmembrane region" description="Helical" evidence="8">
    <location>
        <begin position="177"/>
        <end position="206"/>
    </location>
</feature>
<dbReference type="EMBL" id="CAJNOR010001613">
    <property type="protein sequence ID" value="CAF1172400.1"/>
    <property type="molecule type" value="Genomic_DNA"/>
</dbReference>
<keyword evidence="5 8" id="KW-0472">Membrane</keyword>
<evidence type="ECO:0000256" key="2">
    <source>
        <dbReference type="ARBA" id="ARBA00022692"/>
    </source>
</evidence>
<keyword evidence="2 8" id="KW-0812">Transmembrane</keyword>
<feature type="domain" description="G-protein coupled receptors family 1 profile" evidence="9">
    <location>
        <begin position="29"/>
        <end position="288"/>
    </location>
</feature>
<evidence type="ECO:0000256" key="3">
    <source>
        <dbReference type="ARBA" id="ARBA00022989"/>
    </source>
</evidence>
<keyword evidence="3 8" id="KW-1133">Transmembrane helix</keyword>
<dbReference type="Pfam" id="PF00001">
    <property type="entry name" value="7tm_1"/>
    <property type="match status" value="1"/>
</dbReference>
<dbReference type="PANTHER" id="PTHR24243:SF230">
    <property type="entry name" value="G-PROTEIN COUPLED RECEPTORS FAMILY 1 PROFILE DOMAIN-CONTAINING PROTEIN"/>
    <property type="match status" value="1"/>
</dbReference>
<evidence type="ECO:0000256" key="6">
    <source>
        <dbReference type="ARBA" id="ARBA00023170"/>
    </source>
</evidence>
<dbReference type="GO" id="GO:0004930">
    <property type="term" value="F:G protein-coupled receptor activity"/>
    <property type="evidence" value="ECO:0007669"/>
    <property type="project" value="UniProtKB-KW"/>
</dbReference>
<evidence type="ECO:0000313" key="11">
    <source>
        <dbReference type="EMBL" id="CAF1172400.1"/>
    </source>
</evidence>
<feature type="transmembrane region" description="Helical" evidence="8">
    <location>
        <begin position="49"/>
        <end position="72"/>
    </location>
</feature>
<dbReference type="OrthoDB" id="10033446at2759"/>
<organism evidence="11 12">
    <name type="scientific">Adineta ricciae</name>
    <name type="common">Rotifer</name>
    <dbReference type="NCBI Taxonomy" id="249248"/>
    <lineage>
        <taxon>Eukaryota</taxon>
        <taxon>Metazoa</taxon>
        <taxon>Spiralia</taxon>
        <taxon>Gnathifera</taxon>
        <taxon>Rotifera</taxon>
        <taxon>Eurotatoria</taxon>
        <taxon>Bdelloidea</taxon>
        <taxon>Adinetida</taxon>
        <taxon>Adinetidae</taxon>
        <taxon>Adineta</taxon>
    </lineage>
</organism>
<comment type="caution">
    <text evidence="11">The sequence shown here is derived from an EMBL/GenBank/DDBJ whole genome shotgun (WGS) entry which is preliminary data.</text>
</comment>
<reference evidence="11" key="1">
    <citation type="submission" date="2021-02" db="EMBL/GenBank/DDBJ databases">
        <authorList>
            <person name="Nowell W R."/>
        </authorList>
    </citation>
    <scope>NUCLEOTIDE SEQUENCE</scope>
</reference>
<keyword evidence="4" id="KW-0297">G-protein coupled receptor</keyword>
<dbReference type="Gene3D" id="1.20.1070.10">
    <property type="entry name" value="Rhodopsin 7-helix transmembrane proteins"/>
    <property type="match status" value="1"/>
</dbReference>
<dbReference type="Proteomes" id="UP000663828">
    <property type="component" value="Unassembled WGS sequence"/>
</dbReference>
<dbReference type="InterPro" id="IPR017452">
    <property type="entry name" value="GPCR_Rhodpsn_7TM"/>
</dbReference>
<evidence type="ECO:0000313" key="10">
    <source>
        <dbReference type="EMBL" id="CAF0873809.1"/>
    </source>
</evidence>
<evidence type="ECO:0000259" key="9">
    <source>
        <dbReference type="PROSITE" id="PS50262"/>
    </source>
</evidence>
<dbReference type="SMART" id="SM01381">
    <property type="entry name" value="7TM_GPCR_Srsx"/>
    <property type="match status" value="1"/>
</dbReference>
<dbReference type="PANTHER" id="PTHR24243">
    <property type="entry name" value="G-PROTEIN COUPLED RECEPTOR"/>
    <property type="match status" value="1"/>
</dbReference>
<evidence type="ECO:0000313" key="12">
    <source>
        <dbReference type="Proteomes" id="UP000663828"/>
    </source>
</evidence>
<comment type="subcellular location">
    <subcellularLocation>
        <location evidence="1">Membrane</location>
        <topology evidence="1">Multi-pass membrane protein</topology>
    </subcellularLocation>
</comment>
<dbReference type="Proteomes" id="UP000663852">
    <property type="component" value="Unassembled WGS sequence"/>
</dbReference>
<name>A0A814UAT9_ADIRI</name>
<feature type="transmembrane region" description="Helical" evidence="8">
    <location>
        <begin position="266"/>
        <end position="287"/>
    </location>
</feature>
<evidence type="ECO:0000256" key="7">
    <source>
        <dbReference type="ARBA" id="ARBA00023224"/>
    </source>
</evidence>
<proteinExistence type="predicted"/>
<keyword evidence="6" id="KW-0675">Receptor</keyword>
<feature type="transmembrane region" description="Helical" evidence="8">
    <location>
        <begin position="227"/>
        <end position="246"/>
    </location>
</feature>
<evidence type="ECO:0000256" key="1">
    <source>
        <dbReference type="ARBA" id="ARBA00004141"/>
    </source>
</evidence>
<sequence>MSTSMRVSTVTANISIYGYGFTFVFGIIGHILNLITFTRRQIRSTSTSIVFLIITIFDICYLLMSLYDFLFINLNLPQTSPNYIFLCRFRTFIINFVQTVSPWLLVCIAIDRLIRAHSPHQYKTWCTKQNAALVIFLTIACSIAFNSHVLQNSFTTMFPTSHVVCGPPRINMTNYAVFYYSAWTLLQVCINILLPALCMILSTIVICRKVRNIVVSHRNQQFQKQMLLLMFSKIILFLTCTLPYGAYRTATIASIDLTNPVEHERFLLITAILTIFLNANYSLTFYVHCLTSTLFRRALSDAFKHCYRRTNKILPLVRSINRL</sequence>
<dbReference type="PROSITE" id="PS50262">
    <property type="entry name" value="G_PROTEIN_RECEP_F1_2"/>
    <property type="match status" value="1"/>
</dbReference>
<accession>A0A814UAT9</accession>
<dbReference type="GO" id="GO:0005886">
    <property type="term" value="C:plasma membrane"/>
    <property type="evidence" value="ECO:0007669"/>
    <property type="project" value="TreeGrafter"/>
</dbReference>
<dbReference type="SUPFAM" id="SSF81321">
    <property type="entry name" value="Family A G protein-coupled receptor-like"/>
    <property type="match status" value="1"/>
</dbReference>
<dbReference type="EMBL" id="CAJNOJ010000027">
    <property type="protein sequence ID" value="CAF0873809.1"/>
    <property type="molecule type" value="Genomic_DNA"/>
</dbReference>
<evidence type="ECO:0000256" key="4">
    <source>
        <dbReference type="ARBA" id="ARBA00023040"/>
    </source>
</evidence>
<dbReference type="AlphaFoldDB" id="A0A814UAT9"/>
<evidence type="ECO:0000256" key="5">
    <source>
        <dbReference type="ARBA" id="ARBA00023136"/>
    </source>
</evidence>
<evidence type="ECO:0000256" key="8">
    <source>
        <dbReference type="SAM" id="Phobius"/>
    </source>
</evidence>
<dbReference type="InterPro" id="IPR000276">
    <property type="entry name" value="GPCR_Rhodpsn"/>
</dbReference>
<gene>
    <name evidence="10" type="ORF">EDS130_LOCUS8426</name>
    <name evidence="11" type="ORF">XAT740_LOCUS22108</name>
</gene>
<protein>
    <recommendedName>
        <fullName evidence="9">G-protein coupled receptors family 1 profile domain-containing protein</fullName>
    </recommendedName>
</protein>
<feature type="transmembrane region" description="Helical" evidence="8">
    <location>
        <begin position="131"/>
        <end position="150"/>
    </location>
</feature>
<feature type="transmembrane region" description="Helical" evidence="8">
    <location>
        <begin position="16"/>
        <end position="37"/>
    </location>
</feature>
<feature type="transmembrane region" description="Helical" evidence="8">
    <location>
        <begin position="92"/>
        <end position="110"/>
    </location>
</feature>
<keyword evidence="12" id="KW-1185">Reference proteome</keyword>